<dbReference type="InterPro" id="IPR051783">
    <property type="entry name" value="NAD(P)-dependent_oxidoreduct"/>
</dbReference>
<dbReference type="InterPro" id="IPR036291">
    <property type="entry name" value="NAD(P)-bd_dom_sf"/>
</dbReference>
<dbReference type="EMBL" id="JAUSRA010000001">
    <property type="protein sequence ID" value="MDP9796815.1"/>
    <property type="molecule type" value="Genomic_DNA"/>
</dbReference>
<keyword evidence="3" id="KW-1185">Reference proteome</keyword>
<comment type="caution">
    <text evidence="2">The sequence shown here is derived from an EMBL/GenBank/DDBJ whole genome shotgun (WGS) entry which is preliminary data.</text>
</comment>
<protein>
    <submittedName>
        <fullName evidence="2">Nucleoside-diphosphate-sugar epimerase</fullName>
    </submittedName>
</protein>
<evidence type="ECO:0000313" key="3">
    <source>
        <dbReference type="Proteomes" id="UP001240984"/>
    </source>
</evidence>
<proteinExistence type="predicted"/>
<dbReference type="InterPro" id="IPR001509">
    <property type="entry name" value="Epimerase_deHydtase"/>
</dbReference>
<name>A0ABT9MZM6_9ACTN</name>
<dbReference type="Proteomes" id="UP001240984">
    <property type="component" value="Unassembled WGS sequence"/>
</dbReference>
<feature type="domain" description="NAD-dependent epimerase/dehydratase" evidence="1">
    <location>
        <begin position="7"/>
        <end position="242"/>
    </location>
</feature>
<accession>A0ABT9MZM6</accession>
<reference evidence="2 3" key="1">
    <citation type="submission" date="2023-07" db="EMBL/GenBank/DDBJ databases">
        <title>Sequencing the genomes of 1000 actinobacteria strains.</title>
        <authorList>
            <person name="Klenk H.-P."/>
        </authorList>
    </citation>
    <scope>NUCLEOTIDE SEQUENCE [LARGE SCALE GENOMIC DNA]</scope>
    <source>
        <strain evidence="2 3">DSM 44710</strain>
    </source>
</reference>
<dbReference type="Gene3D" id="3.40.50.720">
    <property type="entry name" value="NAD(P)-binding Rossmann-like Domain"/>
    <property type="match status" value="1"/>
</dbReference>
<dbReference type="RefSeq" id="WP_306833696.1">
    <property type="nucleotide sequence ID" value="NZ_JAUSRA010000001.1"/>
</dbReference>
<organism evidence="2 3">
    <name type="scientific">Catenuloplanes nepalensis</name>
    <dbReference type="NCBI Taxonomy" id="587533"/>
    <lineage>
        <taxon>Bacteria</taxon>
        <taxon>Bacillati</taxon>
        <taxon>Actinomycetota</taxon>
        <taxon>Actinomycetes</taxon>
        <taxon>Micromonosporales</taxon>
        <taxon>Micromonosporaceae</taxon>
        <taxon>Catenuloplanes</taxon>
    </lineage>
</organism>
<sequence length="336" mass="34236">MTGRPLVTVLGAAGFVGSAVLSALADRPVTVRAVSRRPTSVPAAGVATFEAVTADLTAAGAVADAVDGAHAVINLVLDTSGWRGADGGGAAERVIVGVVRDLVDAAARCRSGAPVIVFAGSASQVGRAGRLPVDGTEPDHPETAYDRQKLAAETLLERATADGTVRGVTLRLPTVFGAARPGGGADRGVVSTMIRRAFAGDPLTMWHDGTVRRELLHVDDVAAAFVAALGHADALAGRHWPLGDRHGEPVGDLFRTIATLVAAETGRPPVPVVSVPPPAAARPSDFHSMVVDASAFTAVTGWRPRVSLGEGLRRTVRALGRAEAGLDLGAGLVPGE</sequence>
<dbReference type="PANTHER" id="PTHR48079">
    <property type="entry name" value="PROTEIN YEEZ"/>
    <property type="match status" value="1"/>
</dbReference>
<dbReference type="SUPFAM" id="SSF51735">
    <property type="entry name" value="NAD(P)-binding Rossmann-fold domains"/>
    <property type="match status" value="1"/>
</dbReference>
<dbReference type="CDD" id="cd08946">
    <property type="entry name" value="SDR_e"/>
    <property type="match status" value="1"/>
</dbReference>
<dbReference type="Pfam" id="PF01370">
    <property type="entry name" value="Epimerase"/>
    <property type="match status" value="1"/>
</dbReference>
<dbReference type="PANTHER" id="PTHR48079:SF6">
    <property type="entry name" value="NAD(P)-BINDING DOMAIN-CONTAINING PROTEIN-RELATED"/>
    <property type="match status" value="1"/>
</dbReference>
<gene>
    <name evidence="2" type="ORF">J2S43_005327</name>
</gene>
<evidence type="ECO:0000313" key="2">
    <source>
        <dbReference type="EMBL" id="MDP9796815.1"/>
    </source>
</evidence>
<evidence type="ECO:0000259" key="1">
    <source>
        <dbReference type="Pfam" id="PF01370"/>
    </source>
</evidence>